<evidence type="ECO:0000313" key="2">
    <source>
        <dbReference type="EMBL" id="RYR61197.1"/>
    </source>
</evidence>
<organism evidence="2 3">
    <name type="scientific">Arachis hypogaea</name>
    <name type="common">Peanut</name>
    <dbReference type="NCBI Taxonomy" id="3818"/>
    <lineage>
        <taxon>Eukaryota</taxon>
        <taxon>Viridiplantae</taxon>
        <taxon>Streptophyta</taxon>
        <taxon>Embryophyta</taxon>
        <taxon>Tracheophyta</taxon>
        <taxon>Spermatophyta</taxon>
        <taxon>Magnoliopsida</taxon>
        <taxon>eudicotyledons</taxon>
        <taxon>Gunneridae</taxon>
        <taxon>Pentapetalae</taxon>
        <taxon>rosids</taxon>
        <taxon>fabids</taxon>
        <taxon>Fabales</taxon>
        <taxon>Fabaceae</taxon>
        <taxon>Papilionoideae</taxon>
        <taxon>50 kb inversion clade</taxon>
        <taxon>dalbergioids sensu lato</taxon>
        <taxon>Dalbergieae</taxon>
        <taxon>Pterocarpus clade</taxon>
        <taxon>Arachis</taxon>
    </lineage>
</organism>
<accession>A0A445DDD7</accession>
<name>A0A445DDD7_ARAHY</name>
<feature type="domain" description="Aminotransferase-like plant mobile" evidence="1">
    <location>
        <begin position="66"/>
        <end position="106"/>
    </location>
</feature>
<dbReference type="InterPro" id="IPR044824">
    <property type="entry name" value="MAIN-like"/>
</dbReference>
<dbReference type="EMBL" id="SDMP01000004">
    <property type="protein sequence ID" value="RYR61197.1"/>
    <property type="molecule type" value="Genomic_DNA"/>
</dbReference>
<dbReference type="Proteomes" id="UP000289738">
    <property type="component" value="Chromosome A04"/>
</dbReference>
<evidence type="ECO:0000313" key="3">
    <source>
        <dbReference type="Proteomes" id="UP000289738"/>
    </source>
</evidence>
<protein>
    <recommendedName>
        <fullName evidence="1">Aminotransferase-like plant mobile domain-containing protein</fullName>
    </recommendedName>
</protein>
<gene>
    <name evidence="2" type="ORF">Ahy_A04g018328</name>
</gene>
<keyword evidence="3" id="KW-1185">Reference proteome</keyword>
<sequence>MAHVKARDVNINRLNVIWHYAKIADLRSKPRLFLSRRVSHMFPLPYAIVPYLREASFGNTMPLRDLIFDNSLISAFVERWHLETQMFHLPWGETTITLQDVTYHLELCAHEELVGCFYDFFRCCGTET</sequence>
<dbReference type="AlphaFoldDB" id="A0A445DDD7"/>
<dbReference type="PANTHER" id="PTHR46033">
    <property type="entry name" value="PROTEIN MAIN-LIKE 2"/>
    <property type="match status" value="1"/>
</dbReference>
<dbReference type="InterPro" id="IPR019557">
    <property type="entry name" value="AminoTfrase-like_pln_mobile"/>
</dbReference>
<evidence type="ECO:0000259" key="1">
    <source>
        <dbReference type="Pfam" id="PF10536"/>
    </source>
</evidence>
<comment type="caution">
    <text evidence="2">The sequence shown here is derived from an EMBL/GenBank/DDBJ whole genome shotgun (WGS) entry which is preliminary data.</text>
</comment>
<dbReference type="GO" id="GO:0010073">
    <property type="term" value="P:meristem maintenance"/>
    <property type="evidence" value="ECO:0007669"/>
    <property type="project" value="InterPro"/>
</dbReference>
<proteinExistence type="predicted"/>
<dbReference type="Pfam" id="PF10536">
    <property type="entry name" value="PMD"/>
    <property type="match status" value="1"/>
</dbReference>
<reference evidence="2 3" key="1">
    <citation type="submission" date="2019-01" db="EMBL/GenBank/DDBJ databases">
        <title>Sequencing of cultivated peanut Arachis hypogaea provides insights into genome evolution and oil improvement.</title>
        <authorList>
            <person name="Chen X."/>
        </authorList>
    </citation>
    <scope>NUCLEOTIDE SEQUENCE [LARGE SCALE GENOMIC DNA]</scope>
    <source>
        <strain evidence="3">cv. Fuhuasheng</strain>
        <tissue evidence="2">Leaves</tissue>
    </source>
</reference>
<dbReference type="PANTHER" id="PTHR46033:SF8">
    <property type="entry name" value="PROTEIN MAINTENANCE OF MERISTEMS-LIKE"/>
    <property type="match status" value="1"/>
</dbReference>